<dbReference type="PANTHER" id="PTHR42901:SF1">
    <property type="entry name" value="ALCOHOL DEHYDROGENASE"/>
    <property type="match status" value="1"/>
</dbReference>
<keyword evidence="2" id="KW-0560">Oxidoreductase</keyword>
<dbReference type="NCBIfam" id="NF006776">
    <property type="entry name" value="PRK09291.1"/>
    <property type="match status" value="1"/>
</dbReference>
<dbReference type="RefSeq" id="WP_092481181.1">
    <property type="nucleotide sequence ID" value="NZ_FOXW01000011.1"/>
</dbReference>
<dbReference type="AlphaFoldDB" id="A0A1I5YQ46"/>
<accession>A0A1I5YQ46</accession>
<comment type="similarity">
    <text evidence="1 3">Belongs to the short-chain dehydrogenases/reductases (SDR) family.</text>
</comment>
<dbReference type="InterPro" id="IPR002347">
    <property type="entry name" value="SDR_fam"/>
</dbReference>
<dbReference type="PRINTS" id="PR00080">
    <property type="entry name" value="SDRFAMILY"/>
</dbReference>
<gene>
    <name evidence="5" type="ORF">SAMN04488506_2172</name>
</gene>
<keyword evidence="6" id="KW-1185">Reference proteome</keyword>
<sequence>MSEETILITGAGTGFGKDIAFRLAEMGKNVIASVEAMSQVSALEKEAREKSVSMQIEKLDITNEKDRKKAWEWDVDVLVNNAAIKEGGSLVDIPEENLRRQFDVNAISQILLTQKFARKMIQKKQGRIVFTSSVSGLMVNPFSGPYAGSKYALEAFADTLSRELQEFNIEVATINPGPYLTGFNDREFETWKDWPEDPERVFNMEEISFPFEQYDPKEVVEPAIKVILGETKQYRNVVPESMIQQVKEQAESLWTKQTDEGLGQRNEMVQKAYDIDPATKAEDY</sequence>
<dbReference type="GO" id="GO:0016491">
    <property type="term" value="F:oxidoreductase activity"/>
    <property type="evidence" value="ECO:0007669"/>
    <property type="project" value="UniProtKB-KW"/>
</dbReference>
<dbReference type="EMBL" id="FOXW01000011">
    <property type="protein sequence ID" value="SFQ46388.1"/>
    <property type="molecule type" value="Genomic_DNA"/>
</dbReference>
<organism evidence="5 6">
    <name type="scientific">Desemzia incerta</name>
    <dbReference type="NCBI Taxonomy" id="82801"/>
    <lineage>
        <taxon>Bacteria</taxon>
        <taxon>Bacillati</taxon>
        <taxon>Bacillota</taxon>
        <taxon>Bacilli</taxon>
        <taxon>Lactobacillales</taxon>
        <taxon>Carnobacteriaceae</taxon>
        <taxon>Desemzia</taxon>
    </lineage>
</organism>
<proteinExistence type="inferred from homology"/>
<name>A0A1I5YQ46_9LACT</name>
<feature type="region of interest" description="Disordered" evidence="4">
    <location>
        <begin position="265"/>
        <end position="284"/>
    </location>
</feature>
<evidence type="ECO:0000256" key="2">
    <source>
        <dbReference type="ARBA" id="ARBA00023002"/>
    </source>
</evidence>
<dbReference type="PRINTS" id="PR00081">
    <property type="entry name" value="GDHRDH"/>
</dbReference>
<dbReference type="InterPro" id="IPR020904">
    <property type="entry name" value="Sc_DH/Rdtase_CS"/>
</dbReference>
<evidence type="ECO:0000256" key="1">
    <source>
        <dbReference type="ARBA" id="ARBA00006484"/>
    </source>
</evidence>
<evidence type="ECO:0000313" key="5">
    <source>
        <dbReference type="EMBL" id="SFQ46388.1"/>
    </source>
</evidence>
<dbReference type="Pfam" id="PF00106">
    <property type="entry name" value="adh_short"/>
    <property type="match status" value="1"/>
</dbReference>
<dbReference type="Gene3D" id="3.40.50.720">
    <property type="entry name" value="NAD(P)-binding Rossmann-like Domain"/>
    <property type="match status" value="1"/>
</dbReference>
<evidence type="ECO:0000256" key="4">
    <source>
        <dbReference type="SAM" id="MobiDB-lite"/>
    </source>
</evidence>
<dbReference type="OrthoDB" id="9775296at2"/>
<dbReference type="PROSITE" id="PS00061">
    <property type="entry name" value="ADH_SHORT"/>
    <property type="match status" value="1"/>
</dbReference>
<dbReference type="SUPFAM" id="SSF51735">
    <property type="entry name" value="NAD(P)-binding Rossmann-fold domains"/>
    <property type="match status" value="1"/>
</dbReference>
<dbReference type="Proteomes" id="UP000199136">
    <property type="component" value="Unassembled WGS sequence"/>
</dbReference>
<dbReference type="STRING" id="82801.SAMN04488506_2172"/>
<dbReference type="InterPro" id="IPR036291">
    <property type="entry name" value="NAD(P)-bd_dom_sf"/>
</dbReference>
<protein>
    <submittedName>
        <fullName evidence="5">Short-chain dehydrogenase</fullName>
    </submittedName>
</protein>
<evidence type="ECO:0000256" key="3">
    <source>
        <dbReference type="RuleBase" id="RU000363"/>
    </source>
</evidence>
<dbReference type="PANTHER" id="PTHR42901">
    <property type="entry name" value="ALCOHOL DEHYDROGENASE"/>
    <property type="match status" value="1"/>
</dbReference>
<feature type="compositionally biased region" description="Basic and acidic residues" evidence="4">
    <location>
        <begin position="273"/>
        <end position="284"/>
    </location>
</feature>
<evidence type="ECO:0000313" key="6">
    <source>
        <dbReference type="Proteomes" id="UP000199136"/>
    </source>
</evidence>
<reference evidence="5 6" key="1">
    <citation type="submission" date="2016-10" db="EMBL/GenBank/DDBJ databases">
        <authorList>
            <person name="de Groot N.N."/>
        </authorList>
    </citation>
    <scope>NUCLEOTIDE SEQUENCE [LARGE SCALE GENOMIC DNA]</scope>
    <source>
        <strain evidence="5 6">DSM 20581</strain>
    </source>
</reference>